<dbReference type="EMBL" id="UINC01062825">
    <property type="protein sequence ID" value="SVB89808.1"/>
    <property type="molecule type" value="Genomic_DNA"/>
</dbReference>
<proteinExistence type="predicted"/>
<sequence>RHPAISGMGALKSTLRYHYGTDKLDELTPTLREAIDEGITKVIDTMHNDYVTRDEEEIATNLRSDGEISEFEKLRHRIRAAHNNSSQKAAKYIVRVHNLDSRFVEILTDIFNAQLTLNPAAPNEDTTTIVAVGFGHDDNTPVMCEMTCGAMIDPEANLITVEKWFRIRRPKSLDDRGALLPGGDEVEHDGGAIIRGYAYHHEMDNVLNGFHWADMGHVRYQMPNFMLDHIEGKLKDVLENSPGIGPARFDKIWKSIEDLDLRAYMNEEAKEAIEVHGLIRRRQKFRKAVESFPLPQLRDFAHSLVRMEAEICQWMDSHRAVGGPIDVLTITKEHGCVLKAENPKAH</sequence>
<gene>
    <name evidence="1" type="ORF">METZ01_LOCUS242662</name>
</gene>
<protein>
    <submittedName>
        <fullName evidence="1">Uncharacterized protein</fullName>
    </submittedName>
</protein>
<organism evidence="1">
    <name type="scientific">marine metagenome</name>
    <dbReference type="NCBI Taxonomy" id="408172"/>
    <lineage>
        <taxon>unclassified sequences</taxon>
        <taxon>metagenomes</taxon>
        <taxon>ecological metagenomes</taxon>
    </lineage>
</organism>
<name>A0A382HR67_9ZZZZ</name>
<reference evidence="1" key="1">
    <citation type="submission" date="2018-05" db="EMBL/GenBank/DDBJ databases">
        <authorList>
            <person name="Lanie J.A."/>
            <person name="Ng W.-L."/>
            <person name="Kazmierczak K.M."/>
            <person name="Andrzejewski T.M."/>
            <person name="Davidsen T.M."/>
            <person name="Wayne K.J."/>
            <person name="Tettelin H."/>
            <person name="Glass J.I."/>
            <person name="Rusch D."/>
            <person name="Podicherti R."/>
            <person name="Tsui H.-C.T."/>
            <person name="Winkler M.E."/>
        </authorList>
    </citation>
    <scope>NUCLEOTIDE SEQUENCE</scope>
</reference>
<evidence type="ECO:0000313" key="1">
    <source>
        <dbReference type="EMBL" id="SVB89808.1"/>
    </source>
</evidence>
<dbReference type="AlphaFoldDB" id="A0A382HR67"/>
<accession>A0A382HR67</accession>
<feature type="non-terminal residue" evidence="1">
    <location>
        <position position="1"/>
    </location>
</feature>